<evidence type="ECO:0000256" key="1">
    <source>
        <dbReference type="SAM" id="Phobius"/>
    </source>
</evidence>
<evidence type="ECO:0000313" key="3">
    <source>
        <dbReference type="Proteomes" id="UP000238157"/>
    </source>
</evidence>
<dbReference type="RefSeq" id="WP_106135345.1">
    <property type="nucleotide sequence ID" value="NZ_PVTR01000016.1"/>
</dbReference>
<evidence type="ECO:0000313" key="2">
    <source>
        <dbReference type="EMBL" id="PRY84874.1"/>
    </source>
</evidence>
<keyword evidence="1" id="KW-0472">Membrane</keyword>
<organism evidence="2 3">
    <name type="scientific">Mongoliibacter ruber</name>
    <dbReference type="NCBI Taxonomy" id="1750599"/>
    <lineage>
        <taxon>Bacteria</taxon>
        <taxon>Pseudomonadati</taxon>
        <taxon>Bacteroidota</taxon>
        <taxon>Cytophagia</taxon>
        <taxon>Cytophagales</taxon>
        <taxon>Cyclobacteriaceae</taxon>
        <taxon>Mongoliibacter</taxon>
    </lineage>
</organism>
<keyword evidence="3" id="KW-1185">Reference proteome</keyword>
<proteinExistence type="predicted"/>
<feature type="transmembrane region" description="Helical" evidence="1">
    <location>
        <begin position="54"/>
        <end position="75"/>
    </location>
</feature>
<dbReference type="OrthoDB" id="1096490at2"/>
<dbReference type="AlphaFoldDB" id="A0A2T0WEB5"/>
<dbReference type="EMBL" id="PVTR01000016">
    <property type="protein sequence ID" value="PRY84874.1"/>
    <property type="molecule type" value="Genomic_DNA"/>
</dbReference>
<protein>
    <submittedName>
        <fullName evidence="2">Uncharacterized protein</fullName>
    </submittedName>
</protein>
<comment type="caution">
    <text evidence="2">The sequence shown here is derived from an EMBL/GenBank/DDBJ whole genome shotgun (WGS) entry which is preliminary data.</text>
</comment>
<sequence length="280" mass="32995">MEEFNDSLNSVVQDTIPAIPSDQEEIYAKLFSLINEVKANTIPTELTQTDFDEWTGLFLASIAAIGTFLTAYYIYKDYRQNQINTSFQESIFKDLLRHYYRNFIVLHAMKIKLENNSYNSYPSEEHILKFKSLPEDLRINQFTTSTKNYDVLHRFELLLRNINTEIDVFLEHLKNPNLPLDVKQRDMKAMAFKFPMTSERILEITQTLKVDFNTREKFTAFLKSVSADNVQRKKSKEPSLESQQLIIPTRDENFFDQLDLKQDLDTDIKLEYDIIQLIPF</sequence>
<keyword evidence="1" id="KW-1133">Transmembrane helix</keyword>
<keyword evidence="1" id="KW-0812">Transmembrane</keyword>
<reference evidence="2 3" key="1">
    <citation type="submission" date="2018-03" db="EMBL/GenBank/DDBJ databases">
        <title>Genomic Encyclopedia of Archaeal and Bacterial Type Strains, Phase II (KMG-II): from individual species to whole genera.</title>
        <authorList>
            <person name="Goeker M."/>
        </authorList>
    </citation>
    <scope>NUCLEOTIDE SEQUENCE [LARGE SCALE GENOMIC DNA]</scope>
    <source>
        <strain evidence="2 3">DSM 27929</strain>
    </source>
</reference>
<gene>
    <name evidence="2" type="ORF">CLW00_11633</name>
</gene>
<name>A0A2T0WEB5_9BACT</name>
<accession>A0A2T0WEB5</accession>
<dbReference type="Proteomes" id="UP000238157">
    <property type="component" value="Unassembled WGS sequence"/>
</dbReference>